<dbReference type="AlphaFoldDB" id="B9M0Z4"/>
<reference evidence="1 2" key="1">
    <citation type="submission" date="2009-01" db="EMBL/GenBank/DDBJ databases">
        <title>Complete sequence of Geobacter sp. FRC-32.</title>
        <authorList>
            <consortium name="US DOE Joint Genome Institute"/>
            <person name="Lucas S."/>
            <person name="Copeland A."/>
            <person name="Lapidus A."/>
            <person name="Glavina del Rio T."/>
            <person name="Dalin E."/>
            <person name="Tice H."/>
            <person name="Bruce D."/>
            <person name="Goodwin L."/>
            <person name="Pitluck S."/>
            <person name="Saunders E."/>
            <person name="Brettin T."/>
            <person name="Detter J.C."/>
            <person name="Han C."/>
            <person name="Larimer F."/>
            <person name="Land M."/>
            <person name="Hauser L."/>
            <person name="Kyrpides N."/>
            <person name="Ovchinnikova G."/>
            <person name="Kostka J."/>
            <person name="Richardson P."/>
        </authorList>
    </citation>
    <scope>NUCLEOTIDE SEQUENCE [LARGE SCALE GENOMIC DNA]</scope>
    <source>
        <strain evidence="2">DSM 22248 / JCM 15807 / FRC-32</strain>
    </source>
</reference>
<dbReference type="Proteomes" id="UP000007721">
    <property type="component" value="Chromosome"/>
</dbReference>
<dbReference type="HOGENOM" id="CLU_1270797_0_0_7"/>
<dbReference type="eggNOG" id="ENOG5033702">
    <property type="taxonomic scope" value="Bacteria"/>
</dbReference>
<sequence>MNRKKLTLAILVLLLILSIIYSVFSQPRQKKAGTLKYPGKGATVSQTGSKAFSSSTSARIDDKKLQLQLLDKEYPKFAGFRRNIFAPIFHEDVKPESRPTGRINLPIPPPPPVRPAPPVAPPAMQMPEQTPVQRDMARFTFLGFLKKDNSKTIFLSSDKEIFLVKKGDTIAGKYEVANLTEDALTIHPLSGGGEIVIPLIENKSLAAPKR</sequence>
<proteinExistence type="predicted"/>
<dbReference type="EMBL" id="CP001390">
    <property type="protein sequence ID" value="ACM20997.1"/>
    <property type="molecule type" value="Genomic_DNA"/>
</dbReference>
<gene>
    <name evidence="1" type="primary">pulP</name>
    <name evidence="1" type="ordered locus">Geob_2647</name>
</gene>
<protein>
    <submittedName>
        <fullName evidence="1">Type II secretion system protein PulP, putative</fullName>
    </submittedName>
</protein>
<evidence type="ECO:0000313" key="2">
    <source>
        <dbReference type="Proteomes" id="UP000007721"/>
    </source>
</evidence>
<organism evidence="1 2">
    <name type="scientific">Geotalea daltonii (strain DSM 22248 / JCM 15807 / FRC-32)</name>
    <name type="common">Geobacter daltonii</name>
    <dbReference type="NCBI Taxonomy" id="316067"/>
    <lineage>
        <taxon>Bacteria</taxon>
        <taxon>Pseudomonadati</taxon>
        <taxon>Thermodesulfobacteriota</taxon>
        <taxon>Desulfuromonadia</taxon>
        <taxon>Geobacterales</taxon>
        <taxon>Geobacteraceae</taxon>
        <taxon>Geotalea</taxon>
    </lineage>
</organism>
<name>B9M0Z4_GEODF</name>
<dbReference type="RefSeq" id="WP_012647726.1">
    <property type="nucleotide sequence ID" value="NC_011979.1"/>
</dbReference>
<dbReference type="STRING" id="316067.Geob_2647"/>
<keyword evidence="2" id="KW-1185">Reference proteome</keyword>
<evidence type="ECO:0000313" key="1">
    <source>
        <dbReference type="EMBL" id="ACM20997.1"/>
    </source>
</evidence>
<dbReference type="KEGG" id="geo:Geob_2647"/>
<accession>B9M0Z4</accession>
<dbReference type="OrthoDB" id="5396647at2"/>